<dbReference type="Ensembl" id="ENSAPOT00000005550.1">
    <property type="protein sequence ID" value="ENSAPOP00000025714.1"/>
    <property type="gene ID" value="ENSAPOG00000008975.1"/>
</dbReference>
<dbReference type="GO" id="GO:0046872">
    <property type="term" value="F:metal ion binding"/>
    <property type="evidence" value="ECO:0007669"/>
    <property type="project" value="UniProtKB-KW"/>
</dbReference>
<dbReference type="Proteomes" id="UP000257200">
    <property type="component" value="Unplaced"/>
</dbReference>
<feature type="domain" description="PRORP" evidence="18">
    <location>
        <begin position="378"/>
        <end position="565"/>
    </location>
</feature>
<evidence type="ECO:0000256" key="17">
    <source>
        <dbReference type="SAM" id="MobiDB-lite"/>
    </source>
</evidence>
<reference evidence="19" key="1">
    <citation type="submission" date="2025-08" db="UniProtKB">
        <authorList>
            <consortium name="Ensembl"/>
        </authorList>
    </citation>
    <scope>IDENTIFICATION</scope>
</reference>
<dbReference type="GeneTree" id="ENSGT00390000002201"/>
<reference evidence="19" key="2">
    <citation type="submission" date="2025-09" db="UniProtKB">
        <authorList>
            <consortium name="Ensembl"/>
        </authorList>
    </citation>
    <scope>IDENTIFICATION</scope>
</reference>
<evidence type="ECO:0000256" key="12">
    <source>
        <dbReference type="ARBA" id="ARBA00022946"/>
    </source>
</evidence>
<keyword evidence="12" id="KW-0809">Transit peptide</keyword>
<proteinExistence type="inferred from homology"/>
<keyword evidence="6" id="KW-0819">tRNA processing</keyword>
<dbReference type="InterPro" id="IPR011990">
    <property type="entry name" value="TPR-like_helical_dom_sf"/>
</dbReference>
<dbReference type="GO" id="GO:0030678">
    <property type="term" value="C:mitochondrial ribonuclease P complex"/>
    <property type="evidence" value="ECO:0007669"/>
    <property type="project" value="TreeGrafter"/>
</dbReference>
<dbReference type="Pfam" id="PF01535">
    <property type="entry name" value="PPR"/>
    <property type="match status" value="1"/>
</dbReference>
<evidence type="ECO:0000256" key="10">
    <source>
        <dbReference type="ARBA" id="ARBA00022833"/>
    </source>
</evidence>
<dbReference type="Gene3D" id="1.25.40.10">
    <property type="entry name" value="Tetratricopeptide repeat domain"/>
    <property type="match status" value="1"/>
</dbReference>
<dbReference type="STRING" id="80966.ENSAPOP00000025714"/>
<evidence type="ECO:0000256" key="13">
    <source>
        <dbReference type="ARBA" id="ARBA00023128"/>
    </source>
</evidence>
<name>A0A3Q1G9K3_9TELE</name>
<dbReference type="PANTHER" id="PTHR13547:SF1">
    <property type="entry name" value="MITOCHONDRIAL RIBONUCLEASE P CATALYTIC SUBUNIT"/>
    <property type="match status" value="1"/>
</dbReference>
<evidence type="ECO:0000256" key="3">
    <source>
        <dbReference type="ARBA" id="ARBA00004173"/>
    </source>
</evidence>
<dbReference type="InterPro" id="IPR033495">
    <property type="entry name" value="MRPP3_PIN_dom"/>
</dbReference>
<dbReference type="EC" id="3.1.26.5" evidence="5"/>
<evidence type="ECO:0000256" key="15">
    <source>
        <dbReference type="ARBA" id="ARBA00044559"/>
    </source>
</evidence>
<dbReference type="InterPro" id="IPR002885">
    <property type="entry name" value="PPR_rpt"/>
</dbReference>
<dbReference type="GO" id="GO:0001682">
    <property type="term" value="P:tRNA 5'-leader removal"/>
    <property type="evidence" value="ECO:0007669"/>
    <property type="project" value="TreeGrafter"/>
</dbReference>
<keyword evidence="20" id="KW-1185">Reference proteome</keyword>
<dbReference type="InterPro" id="IPR031595">
    <property type="entry name" value="PRORP_C"/>
</dbReference>
<evidence type="ECO:0000256" key="9">
    <source>
        <dbReference type="ARBA" id="ARBA00022801"/>
    </source>
</evidence>
<evidence type="ECO:0000256" key="5">
    <source>
        <dbReference type="ARBA" id="ARBA00012179"/>
    </source>
</evidence>
<evidence type="ECO:0000256" key="16">
    <source>
        <dbReference type="PROSITE-ProRule" id="PRU00708"/>
    </source>
</evidence>
<dbReference type="AlphaFoldDB" id="A0A3Q1G9K3"/>
<dbReference type="InParanoid" id="A0A3Q1G9K3"/>
<dbReference type="NCBIfam" id="TIGR00756">
    <property type="entry name" value="PPR"/>
    <property type="match status" value="1"/>
</dbReference>
<evidence type="ECO:0000256" key="4">
    <source>
        <dbReference type="ARBA" id="ARBA00007626"/>
    </source>
</evidence>
<comment type="subcellular location">
    <subcellularLocation>
        <location evidence="3">Mitochondrion</location>
    </subcellularLocation>
</comment>
<evidence type="ECO:0000256" key="14">
    <source>
        <dbReference type="ARBA" id="ARBA00044536"/>
    </source>
</evidence>
<comment type="similarity">
    <text evidence="4">Belongs to the PPR family. P subfamily.</text>
</comment>
<evidence type="ECO:0000256" key="6">
    <source>
        <dbReference type="ARBA" id="ARBA00022694"/>
    </source>
</evidence>
<evidence type="ECO:0000256" key="11">
    <source>
        <dbReference type="ARBA" id="ARBA00022842"/>
    </source>
</evidence>
<keyword evidence="13" id="KW-0496">Mitochondrion</keyword>
<comment type="cofactor">
    <cofactor evidence="2">
        <name>Mg(2+)</name>
        <dbReference type="ChEBI" id="CHEBI:18420"/>
    </cofactor>
</comment>
<keyword evidence="11" id="KW-0460">Magnesium</keyword>
<dbReference type="CDD" id="cd18718">
    <property type="entry name" value="PIN_PRORP"/>
    <property type="match status" value="1"/>
</dbReference>
<dbReference type="PROSITE" id="PS51375">
    <property type="entry name" value="PPR"/>
    <property type="match status" value="1"/>
</dbReference>
<dbReference type="FunCoup" id="A0A3Q1G9K3">
    <property type="interactions" value="950"/>
</dbReference>
<dbReference type="Pfam" id="PF16953">
    <property type="entry name" value="PRORP"/>
    <property type="match status" value="1"/>
</dbReference>
<evidence type="ECO:0000256" key="8">
    <source>
        <dbReference type="ARBA" id="ARBA00022723"/>
    </source>
</evidence>
<evidence type="ECO:0000259" key="18">
    <source>
        <dbReference type="Pfam" id="PF16953"/>
    </source>
</evidence>
<accession>A0A3Q1G9K3</accession>
<protein>
    <recommendedName>
        <fullName evidence="14">Mitochondrial ribonuclease P catalytic subunit</fullName>
        <ecNumber evidence="5">3.1.26.5</ecNumber>
    </recommendedName>
    <alternativeName>
        <fullName evidence="15">Mitochondrial ribonuclease P protein 3</fullName>
    </alternativeName>
</protein>
<evidence type="ECO:0000313" key="20">
    <source>
        <dbReference type="Proteomes" id="UP000257200"/>
    </source>
</evidence>
<dbReference type="GO" id="GO:0004526">
    <property type="term" value="F:ribonuclease P activity"/>
    <property type="evidence" value="ECO:0007669"/>
    <property type="project" value="UniProtKB-EC"/>
</dbReference>
<keyword evidence="10" id="KW-0862">Zinc</keyword>
<evidence type="ECO:0000256" key="7">
    <source>
        <dbReference type="ARBA" id="ARBA00022722"/>
    </source>
</evidence>
<keyword evidence="7" id="KW-0540">Nuclease</keyword>
<dbReference type="FunFam" id="1.25.40.10:FF:001403">
    <property type="entry name" value="Mitochondrial ribonuclease P protein 3-like Protein"/>
    <property type="match status" value="1"/>
</dbReference>
<evidence type="ECO:0000256" key="1">
    <source>
        <dbReference type="ARBA" id="ARBA00000928"/>
    </source>
</evidence>
<feature type="repeat" description="PPR" evidence="16">
    <location>
        <begin position="268"/>
        <end position="302"/>
    </location>
</feature>
<comment type="catalytic activity">
    <reaction evidence="1">
        <text>Endonucleolytic cleavage of RNA, removing 5'-extranucleotides from tRNA precursor.</text>
        <dbReference type="EC" id="3.1.26.5"/>
    </reaction>
</comment>
<sequence>MSSTLILKARICQKSLQPLIHQARPALFTLSKSLQLPPSARFLCTRNPNQTDRKTRGQTDRQPRIENNAIRQGKGRLWNDAVDGRGKSSTFRQKPSFPKSVFAAGTAKRTAEMLKRKASVVSEEEEEDEPEQRTARGEGRMQPPDRPLPAAEWKKLKESLGNPQRFDTQMMSALFHSEAALDIAKSLLTFVAMETGTLSYKLLLRYLTLCERGGHDTEVFDVYQIMRESFPALDTGACSLFIKSFSRTERWREAISILQEVKKVFSPSPRNYSEIISAAVQHGDVNTAWALYDELIEKGLSPHWDTWDVLFKAEQKSEEQEGEAVSQTEQQERLLGILLYMRNNQIYPPHSLTGSIKAWFESLPGQNWTGNWTSTLPKGVCRCCGSELESIQLTAEEYQQLRDRVMSDIIEGRDVFNKTTPEELEQFKVFVKRKPAFDVVIDGLNVANVNKDRNKQSKTLLAVVSELERQGLTILVLGRKHMLRPSRSWDKHDMNLIQQKAHCFFTDNISEDDPFLLYATLHSGNHCRFVSRDLMRDHKACLPDGATRRLFFKWQRGHQLVVDGYIVAGRRVRFQVRNEGMKRKHELINIQFTVCLCFNRVFPATTPLFRMKETRGTFPTMTRRTGAPMKYHNDGCVLPKSTEHTLISQCHVFNQNALNVAADL</sequence>
<keyword evidence="8" id="KW-0479">Metal-binding</keyword>
<organism evidence="19 20">
    <name type="scientific">Acanthochromis polyacanthus</name>
    <name type="common">spiny chromis</name>
    <dbReference type="NCBI Taxonomy" id="80966"/>
    <lineage>
        <taxon>Eukaryota</taxon>
        <taxon>Metazoa</taxon>
        <taxon>Chordata</taxon>
        <taxon>Craniata</taxon>
        <taxon>Vertebrata</taxon>
        <taxon>Euteleostomi</taxon>
        <taxon>Actinopterygii</taxon>
        <taxon>Neopterygii</taxon>
        <taxon>Teleostei</taxon>
        <taxon>Neoteleostei</taxon>
        <taxon>Acanthomorphata</taxon>
        <taxon>Ovalentaria</taxon>
        <taxon>Pomacentridae</taxon>
        <taxon>Acanthochromis</taxon>
    </lineage>
</organism>
<dbReference type="PANTHER" id="PTHR13547">
    <property type="match status" value="1"/>
</dbReference>
<evidence type="ECO:0000256" key="2">
    <source>
        <dbReference type="ARBA" id="ARBA00001946"/>
    </source>
</evidence>
<feature type="region of interest" description="Disordered" evidence="17">
    <location>
        <begin position="114"/>
        <end position="148"/>
    </location>
</feature>
<evidence type="ECO:0000313" key="19">
    <source>
        <dbReference type="Ensembl" id="ENSAPOP00000025714.1"/>
    </source>
</evidence>
<keyword evidence="9" id="KW-0378">Hydrolase</keyword>
<dbReference type="Gene3D" id="3.40.50.11980">
    <property type="match status" value="1"/>
</dbReference>
<dbReference type="GO" id="GO:0097745">
    <property type="term" value="P:mitochondrial tRNA 5'-end processing"/>
    <property type="evidence" value="ECO:0007669"/>
    <property type="project" value="TreeGrafter"/>
</dbReference>